<protein>
    <submittedName>
        <fullName evidence="1">Uncharacterized protein</fullName>
    </submittedName>
</protein>
<organism evidence="1 2">
    <name type="scientific">Hypsibius exemplaris</name>
    <name type="common">Freshwater tardigrade</name>
    <dbReference type="NCBI Taxonomy" id="2072580"/>
    <lineage>
        <taxon>Eukaryota</taxon>
        <taxon>Metazoa</taxon>
        <taxon>Ecdysozoa</taxon>
        <taxon>Tardigrada</taxon>
        <taxon>Eutardigrada</taxon>
        <taxon>Parachela</taxon>
        <taxon>Hypsibioidea</taxon>
        <taxon>Hypsibiidae</taxon>
        <taxon>Hypsibius</taxon>
    </lineage>
</organism>
<dbReference type="EMBL" id="MTYJ01000265">
    <property type="protein sequence ID" value="OWA52373.1"/>
    <property type="molecule type" value="Genomic_DNA"/>
</dbReference>
<name>A0A9X6NGM2_HYPEX</name>
<evidence type="ECO:0000313" key="2">
    <source>
        <dbReference type="Proteomes" id="UP000192578"/>
    </source>
</evidence>
<keyword evidence="2" id="KW-1185">Reference proteome</keyword>
<comment type="caution">
    <text evidence="1">The sequence shown here is derived from an EMBL/GenBank/DDBJ whole genome shotgun (WGS) entry which is preliminary data.</text>
</comment>
<gene>
    <name evidence="1" type="ORF">BV898_16828</name>
</gene>
<reference evidence="2" key="1">
    <citation type="submission" date="2017-01" db="EMBL/GenBank/DDBJ databases">
        <title>Comparative genomics of anhydrobiosis in the tardigrade Hypsibius dujardini.</title>
        <authorList>
            <person name="Yoshida Y."/>
            <person name="Koutsovoulos G."/>
            <person name="Laetsch D."/>
            <person name="Stevens L."/>
            <person name="Kumar S."/>
            <person name="Horikawa D."/>
            <person name="Ishino K."/>
            <person name="Komine S."/>
            <person name="Tomita M."/>
            <person name="Blaxter M."/>
            <person name="Arakawa K."/>
        </authorList>
    </citation>
    <scope>NUCLEOTIDE SEQUENCE [LARGE SCALE GENOMIC DNA]</scope>
    <source>
        <strain evidence="2">Z151</strain>
    </source>
</reference>
<dbReference type="AlphaFoldDB" id="A0A9X6NGM2"/>
<sequence length="194" mass="21768">MAAAYVLTEIVIPASLEPLRNAIKASVQKGIHLGVEATCSIFGLDEAAADLNSKIDSFFFQDNSTTQLEKIQNYFDGVLDELRTKLSIKITDEAVQVTFLEFWKAVSFVQFRLNLLILHPDETYCQKEFCKAYSKHDPPAWVNYMHESLTDAAENGLLIKLEAVVGNDFGKLENASPCVRCRKTNSKRPFGNEN</sequence>
<proteinExistence type="predicted"/>
<evidence type="ECO:0000313" key="1">
    <source>
        <dbReference type="EMBL" id="OWA52373.1"/>
    </source>
</evidence>
<accession>A0A9X6NGM2</accession>
<dbReference type="Proteomes" id="UP000192578">
    <property type="component" value="Unassembled WGS sequence"/>
</dbReference>